<dbReference type="Gene3D" id="1.10.10.480">
    <property type="entry name" value="Phosphofructokinase, domain 3"/>
    <property type="match status" value="1"/>
</dbReference>
<comment type="similarity">
    <text evidence="10">Belongs to the phosphofructokinase type A (PFKA) family. PPi-dependent PFK group II subfamily. Clade 'Long' sub-subfamily.</text>
</comment>
<dbReference type="GeneID" id="110424674"/>
<name>A0A6J1B8Z6_9ROSI</name>
<dbReference type="InterPro" id="IPR035966">
    <property type="entry name" value="PKF_sf"/>
</dbReference>
<dbReference type="InterPro" id="IPR011183">
    <property type="entry name" value="PfpB_PPi_PFK"/>
</dbReference>
<dbReference type="Proteomes" id="UP000504621">
    <property type="component" value="Unplaced"/>
</dbReference>
<feature type="site" description="Important for catalytic activity and substrate specificity; stabilizes the transition state when the phosphoryl donor is PPi; prevents ATP from binding by mimicking the alpha-phosphate group of ATP" evidence="10">
    <location>
        <position position="200"/>
    </location>
</feature>
<dbReference type="UniPathway" id="UPA00109">
    <property type="reaction ID" value="UER00182"/>
</dbReference>
<dbReference type="Gene3D" id="3.40.50.450">
    <property type="match status" value="1"/>
</dbReference>
<keyword evidence="6 10" id="KW-0418">Kinase</keyword>
<keyword evidence="3 10" id="KW-0021">Allosteric enzyme</keyword>
<evidence type="ECO:0000256" key="1">
    <source>
        <dbReference type="ARBA" id="ARBA00001946"/>
    </source>
</evidence>
<sequence length="567" mass="61783">MSPSLVTDNGDVATVKASPVAGRLTAVYSEVQTSRIDHALPLPSVLRNPFKIVDGPPSSAAGNPDEIAKLFPNLFGQPSAMLVPNGADSIGSDQKLKIGVVLSGGQAPGGHNVISGIFDYLQDRAKGSILYGFRGGPAGIMKCKYVELTADYIYPYRNQGGFDMICSGRDKIETPEQFKQAEETAMKLDLDGLLVIGGDDSNTNACLLAENFRAKNLKTQVIGCPKTIDGDLKCKEVPTSFGFDTACKIYAEMIGNVMIDARSTGKYYHFVRLMGRAASHITLECALQTHPNITIIGEEVAAKKLTLKNVTDYIVNVVCKRAELGYNYGVILIPEGLIDFIPEVQHLIAELNEILAHDIVDENGLWKKKLTDQSLKLFELLPQAIQEQLMLERDPHGNVQVAKIETEKMLIQMVETELEKRKQEGSYKGQFKGQSHFFGYEGRCGLPTNFDAFYCYALGYGAGALLHSGKTGLISSVGNLGAPVEEWTVGGTALTSLMDVERRHGKFKPVIKKAMVELEGAPFKKFASMREEWALKNCYISPGPIQFVGPVSNAVNHTLLLELGAQA</sequence>
<dbReference type="AlphaFoldDB" id="A0A6J1B8Z6"/>
<reference evidence="13" key="1">
    <citation type="submission" date="2025-08" db="UniProtKB">
        <authorList>
            <consortium name="RefSeq"/>
        </authorList>
    </citation>
    <scope>IDENTIFICATION</scope>
    <source>
        <tissue evidence="13">Leaf</tissue>
    </source>
</reference>
<dbReference type="GO" id="GO:0015979">
    <property type="term" value="P:photosynthesis"/>
    <property type="evidence" value="ECO:0007669"/>
    <property type="project" value="TreeGrafter"/>
</dbReference>
<dbReference type="GO" id="GO:0003872">
    <property type="term" value="F:6-phosphofructokinase activity"/>
    <property type="evidence" value="ECO:0007669"/>
    <property type="project" value="UniProtKB-UniRule"/>
</dbReference>
<comment type="caution">
    <text evidence="10">Lacks conserved residue(s) required for the propagation of feature annotation.</text>
</comment>
<dbReference type="InterPro" id="IPR022953">
    <property type="entry name" value="ATP_PFK"/>
</dbReference>
<dbReference type="GO" id="GO:0005524">
    <property type="term" value="F:ATP binding"/>
    <property type="evidence" value="ECO:0007669"/>
    <property type="project" value="InterPro"/>
</dbReference>
<keyword evidence="5 10" id="KW-0479">Metal-binding</keyword>
<evidence type="ECO:0000313" key="12">
    <source>
        <dbReference type="Proteomes" id="UP000504621"/>
    </source>
</evidence>
<protein>
    <recommendedName>
        <fullName evidence="10">Pyrophosphate--fructose 6-phosphate 1-phosphotransferase subunit beta</fullName>
        <shortName evidence="10">PFP</shortName>
        <ecNumber evidence="10">2.7.1.90</ecNumber>
    </recommendedName>
    <alternativeName>
        <fullName evidence="10">6-phosphofructokinase, pyrophosphate dependent</fullName>
    </alternativeName>
    <alternativeName>
        <fullName evidence="10">PPi-PFK</fullName>
    </alternativeName>
    <alternativeName>
        <fullName evidence="10">Pyrophosphate-dependent 6-phosphofructose-1-kinase</fullName>
    </alternativeName>
</protein>
<comment type="activity regulation">
    <text evidence="10">Allosterically activated by fructose 2,6-bisphosphate.</text>
</comment>
<dbReference type="EC" id="2.7.1.90" evidence="10"/>
<gene>
    <name evidence="13" type="primary">LOC110424674</name>
    <name evidence="10" type="synonym">PFP-BETA</name>
</gene>
<evidence type="ECO:0000256" key="2">
    <source>
        <dbReference type="ARBA" id="ARBA00022490"/>
    </source>
</evidence>
<proteinExistence type="inferred from homology"/>
<dbReference type="PANTHER" id="PTHR43650">
    <property type="entry name" value="PYROPHOSPHATE--FRUCTOSE 6-PHOSPHATE 1-PHOSPHOTRANSFERASE"/>
    <property type="match status" value="1"/>
</dbReference>
<feature type="binding site" evidence="10">
    <location>
        <begin position="274"/>
        <end position="276"/>
    </location>
    <ligand>
        <name>substrate</name>
    </ligand>
</feature>
<feature type="binding site" evidence="10">
    <location>
        <position position="335"/>
    </location>
    <ligand>
        <name>substrate</name>
    </ligand>
</feature>
<keyword evidence="8 10" id="KW-0324">Glycolysis</keyword>
<dbReference type="HAMAP" id="MF_01980">
    <property type="entry name" value="Phosphofructokinase_II_Long"/>
    <property type="match status" value="1"/>
</dbReference>
<dbReference type="PANTHER" id="PTHR43650:SF29">
    <property type="entry name" value="PYROPHOSPHATE--FRUCTOSE 6-PHOSPHATE 1-PHOSPHOTRANSFERASE SUBUNIT BETA 1"/>
    <property type="match status" value="1"/>
</dbReference>
<comment type="cofactor">
    <cofactor evidence="1 10">
        <name>Mg(2+)</name>
        <dbReference type="ChEBI" id="CHEBI:18420"/>
    </cofactor>
</comment>
<dbReference type="FunFam" id="1.10.10.480:FF:000002">
    <property type="entry name" value="Pyrophosphate--fructose 6-phosphate 1-phosphotransferase subunit beta"/>
    <property type="match status" value="1"/>
</dbReference>
<dbReference type="InterPro" id="IPR000023">
    <property type="entry name" value="Phosphofructokinase_dom"/>
</dbReference>
<evidence type="ECO:0000256" key="10">
    <source>
        <dbReference type="HAMAP-Rule" id="MF_03185"/>
    </source>
</evidence>
<comment type="function">
    <text evidence="10">Catalytic subunit of pyrophosphate--fructose 6-phosphate 1-phosphotransferase. Catalyzes the phosphorylation of D-fructose 6-phosphate, the first committing step of glycolysis. Uses inorganic phosphate (PPi) as phosphoryl donor instead of ATP like common ATP-dependent phosphofructokinases (ATP-PFKs), which renders the reaction reversible, and can thus function both in glycolysis and gluconeogenesis.</text>
</comment>
<dbReference type="GO" id="GO:0006002">
    <property type="term" value="P:fructose 6-phosphate metabolic process"/>
    <property type="evidence" value="ECO:0007669"/>
    <property type="project" value="InterPro"/>
</dbReference>
<dbReference type="PRINTS" id="PR00476">
    <property type="entry name" value="PHFRCTKINASE"/>
</dbReference>
<evidence type="ECO:0000256" key="7">
    <source>
        <dbReference type="ARBA" id="ARBA00022842"/>
    </source>
</evidence>
<keyword evidence="2 10" id="KW-0963">Cytoplasm</keyword>
<organism evidence="12 13">
    <name type="scientific">Herrania umbratica</name>
    <dbReference type="NCBI Taxonomy" id="108875"/>
    <lineage>
        <taxon>Eukaryota</taxon>
        <taxon>Viridiplantae</taxon>
        <taxon>Streptophyta</taxon>
        <taxon>Embryophyta</taxon>
        <taxon>Tracheophyta</taxon>
        <taxon>Spermatophyta</taxon>
        <taxon>Magnoliopsida</taxon>
        <taxon>eudicotyledons</taxon>
        <taxon>Gunneridae</taxon>
        <taxon>Pentapetalae</taxon>
        <taxon>rosids</taxon>
        <taxon>malvids</taxon>
        <taxon>Malvales</taxon>
        <taxon>Malvaceae</taxon>
        <taxon>Byttnerioideae</taxon>
        <taxon>Herrania</taxon>
    </lineage>
</organism>
<feature type="binding site" evidence="10">
    <location>
        <begin position="440"/>
        <end position="443"/>
    </location>
    <ligand>
        <name>substrate</name>
    </ligand>
</feature>
<comment type="pathway">
    <text evidence="10">Carbohydrate degradation; glycolysis; D-glyceraldehyde 3-phosphate and glycerone phosphate from D-glucose: step 3/4.</text>
</comment>
<evidence type="ECO:0000256" key="8">
    <source>
        <dbReference type="ARBA" id="ARBA00023152"/>
    </source>
</evidence>
<feature type="domain" description="Phosphofructokinase" evidence="11">
    <location>
        <begin position="97"/>
        <end position="462"/>
    </location>
</feature>
<dbReference type="GO" id="GO:0047334">
    <property type="term" value="F:diphosphate-fructose-6-phosphate 1-phosphotransferase activity"/>
    <property type="evidence" value="ECO:0007669"/>
    <property type="project" value="UniProtKB-EC"/>
</dbReference>
<dbReference type="Pfam" id="PF00365">
    <property type="entry name" value="PFK"/>
    <property type="match status" value="1"/>
</dbReference>
<dbReference type="RefSeq" id="XP_021294969.1">
    <property type="nucleotide sequence ID" value="XM_021439294.1"/>
</dbReference>
<feature type="binding site" evidence="10">
    <location>
        <begin position="266"/>
        <end position="267"/>
    </location>
    <ligand>
        <name>substrate</name>
        <note>ligand shared between dimeric partners</note>
    </ligand>
</feature>
<dbReference type="GO" id="GO:0005829">
    <property type="term" value="C:cytosol"/>
    <property type="evidence" value="ECO:0007669"/>
    <property type="project" value="TreeGrafter"/>
</dbReference>
<feature type="binding site" evidence="10">
    <location>
        <position position="199"/>
    </location>
    <ligand>
        <name>Mg(2+)</name>
        <dbReference type="ChEBI" id="CHEBI:18420"/>
        <note>catalytic</note>
    </ligand>
</feature>
<dbReference type="GO" id="GO:0009749">
    <property type="term" value="P:response to glucose"/>
    <property type="evidence" value="ECO:0007669"/>
    <property type="project" value="TreeGrafter"/>
</dbReference>
<evidence type="ECO:0000256" key="5">
    <source>
        <dbReference type="ARBA" id="ARBA00022723"/>
    </source>
</evidence>
<dbReference type="NCBIfam" id="NF005482">
    <property type="entry name" value="PRK07085.1"/>
    <property type="match status" value="1"/>
</dbReference>
<dbReference type="PIRSF" id="PIRSF005677">
    <property type="entry name" value="PPi_PFK_PfpB"/>
    <property type="match status" value="1"/>
</dbReference>
<accession>A0A6J1B8Z6</accession>
<evidence type="ECO:0000256" key="6">
    <source>
        <dbReference type="ARBA" id="ARBA00022777"/>
    </source>
</evidence>
<feature type="binding site" evidence="10">
    <location>
        <position position="105"/>
    </location>
    <ligand>
        <name>diphosphate</name>
        <dbReference type="ChEBI" id="CHEBI:33019"/>
    </ligand>
</feature>
<keyword evidence="12" id="KW-1185">Reference proteome</keyword>
<dbReference type="OrthoDB" id="537915at2759"/>
<evidence type="ECO:0000259" key="11">
    <source>
        <dbReference type="Pfam" id="PF00365"/>
    </source>
</evidence>
<dbReference type="SUPFAM" id="SSF53784">
    <property type="entry name" value="Phosphofructokinase"/>
    <property type="match status" value="1"/>
</dbReference>
<dbReference type="Gene3D" id="3.40.50.460">
    <property type="entry name" value="Phosphofructokinase domain"/>
    <property type="match status" value="1"/>
</dbReference>
<evidence type="ECO:0000256" key="4">
    <source>
        <dbReference type="ARBA" id="ARBA00022679"/>
    </source>
</evidence>
<keyword evidence="4 10" id="KW-0808">Transferase</keyword>
<keyword evidence="7 10" id="KW-0460">Magnesium</keyword>
<evidence type="ECO:0000313" key="13">
    <source>
        <dbReference type="RefSeq" id="XP_021294969.1"/>
    </source>
</evidence>
<evidence type="ECO:0000256" key="9">
    <source>
        <dbReference type="ARBA" id="ARBA00048072"/>
    </source>
</evidence>
<comment type="catalytic activity">
    <reaction evidence="9 10">
        <text>beta-D-fructose 6-phosphate + diphosphate = beta-D-fructose 1,6-bisphosphate + phosphate + H(+)</text>
        <dbReference type="Rhea" id="RHEA:13613"/>
        <dbReference type="ChEBI" id="CHEBI:15378"/>
        <dbReference type="ChEBI" id="CHEBI:32966"/>
        <dbReference type="ChEBI" id="CHEBI:33019"/>
        <dbReference type="ChEBI" id="CHEBI:43474"/>
        <dbReference type="ChEBI" id="CHEBI:57634"/>
        <dbReference type="EC" id="2.7.1.90"/>
    </reaction>
</comment>
<feature type="active site" description="Proton acceptor" evidence="10">
    <location>
        <position position="229"/>
    </location>
</feature>
<feature type="site" description="Important for catalytic activity; stabilizes the transition state when the phosphoryl donor is PPi" evidence="10">
    <location>
        <position position="226"/>
    </location>
</feature>
<evidence type="ECO:0000256" key="3">
    <source>
        <dbReference type="ARBA" id="ARBA00022533"/>
    </source>
</evidence>
<feature type="binding site" evidence="10">
    <location>
        <begin position="227"/>
        <end position="229"/>
    </location>
    <ligand>
        <name>substrate</name>
    </ligand>
</feature>
<dbReference type="NCBIfam" id="TIGR02477">
    <property type="entry name" value="PFKA_PPi"/>
    <property type="match status" value="1"/>
</dbReference>
<comment type="subcellular location">
    <subcellularLocation>
        <location evidence="10">Cytoplasm</location>
    </subcellularLocation>
</comment>
<dbReference type="GO" id="GO:0046872">
    <property type="term" value="F:metal ion binding"/>
    <property type="evidence" value="ECO:0007669"/>
    <property type="project" value="UniProtKB-KW"/>
</dbReference>
<comment type="subunit">
    <text evidence="10">Tetramer of two alpha (regulatory) and two beta (catalytic) chains.</text>
</comment>